<feature type="domain" description="N-acetyltransferase ESCO zinc-finger" evidence="11">
    <location>
        <begin position="675"/>
        <end position="712"/>
    </location>
</feature>
<dbReference type="Pfam" id="PF13878">
    <property type="entry name" value="zf-C2H2_3"/>
    <property type="match status" value="1"/>
</dbReference>
<dbReference type="GO" id="GO:0007064">
    <property type="term" value="P:mitotic sister chromatid cohesion"/>
    <property type="evidence" value="ECO:0007669"/>
    <property type="project" value="TreeGrafter"/>
</dbReference>
<evidence type="ECO:0000256" key="1">
    <source>
        <dbReference type="ARBA" id="ARBA00004123"/>
    </source>
</evidence>
<feature type="region of interest" description="Disordered" evidence="10">
    <location>
        <begin position="177"/>
        <end position="213"/>
    </location>
</feature>
<sequence length="884" mass="98719">MAAMTPRRSSRLPHTPKVSERKKGLFQGELRADSLMKHRLPVVDSESDPEDCEFGGLGIISAIDSSSSDEYDQNVPRTPVKSIWYETRSQSTKLLKESHNLKNFMKSPFTLHKYQTKYLNRGFNSTPTTPHFYNNPDTPSSSVSCASVHTTSSESSRARKSLATLIADTESCSSSLKDLNFNSDSETDSKENTPTKQGLRKSNRKKKMTPRFASFKGVLLEQKKNFTSPNKAKIDTALSPSKMHKTPHTTSEITSSSPPKINHRKMIVEIGESPEPLSDNEKSYKRLRSDDECDGGPQLKYTKLDTSGTAPKARLSLFTSDIKEIPAKTFYGKSASDLNTSFTTKISNAIIENSNQPRKQFGQSHCYRKKMKKTGQINLGVRHRIRKPKFHNKNKVVKLSVNSSSKVSQQFENRDINQLNNTSQISQTSSQGDIDNEIADPFNTEKRTIDILLSQWTEEVVPESEMSYKYHEEMSCFNKGVIEETNPIFNPATATPVNPNTAEKLQDDSETVIVELGQNSAKFTTEKSMTSDNKQDEMETDNEHTSTHGSLSNAGDLLPVDGGYIVVNENGVTVQEDLPDLDAIERELQMLDEQILKMAESNNIDASVVLASTETIPPSPGQVIPEASVSNKNDDQDLKLFPIFSKANTGSTPKSTKVQHGKSTKKIILKNGSDQYVIDAGQKRFGATQCSECGVIYQIGDPQDEHDHTIHHYAFDILKYNGSKDDMVCGVWAEARVVRVRGGRPGWKKVHQLLNSLVHPYLGYVGDLPEEEHTYTAYLYIEKRQIIGCAIAEPKTKAHKLIPGDPDCCTPESYPVHCGISRLWTHVNHRRKGVAGRLLDCARASFLHGRPLHRHEIAFSAPTQLGKEFAAKYTGVDNFYVYLD</sequence>
<dbReference type="GO" id="GO:0000785">
    <property type="term" value="C:chromatin"/>
    <property type="evidence" value="ECO:0007669"/>
    <property type="project" value="TreeGrafter"/>
</dbReference>
<gene>
    <name evidence="13" type="primary">eco</name>
    <name evidence="13" type="ORF">EVAR_54080_1</name>
</gene>
<keyword evidence="8" id="KW-0131">Cell cycle</keyword>
<proteinExistence type="inferred from homology"/>
<dbReference type="PANTHER" id="PTHR45884:SF2">
    <property type="entry name" value="N-ACETYLTRANSFERASE ECO"/>
    <property type="match status" value="1"/>
</dbReference>
<evidence type="ECO:0000256" key="2">
    <source>
        <dbReference type="ARBA" id="ARBA00005816"/>
    </source>
</evidence>
<keyword evidence="4" id="KW-0479">Metal-binding</keyword>
<accession>A0A4C1XIN8</accession>
<dbReference type="GO" id="GO:0008270">
    <property type="term" value="F:zinc ion binding"/>
    <property type="evidence" value="ECO:0007669"/>
    <property type="project" value="UniProtKB-KW"/>
</dbReference>
<comment type="subcellular location">
    <subcellularLocation>
        <location evidence="1">Nucleus</location>
    </subcellularLocation>
</comment>
<dbReference type="Pfam" id="PF13880">
    <property type="entry name" value="Acetyltransf_13"/>
    <property type="match status" value="1"/>
</dbReference>
<keyword evidence="6" id="KW-0862">Zinc</keyword>
<dbReference type="InterPro" id="IPR016181">
    <property type="entry name" value="Acyl_CoA_acyltransferase"/>
</dbReference>
<dbReference type="EMBL" id="BGZK01000830">
    <property type="protein sequence ID" value="GBP62055.1"/>
    <property type="molecule type" value="Genomic_DNA"/>
</dbReference>
<dbReference type="PANTHER" id="PTHR45884">
    <property type="entry name" value="N-ACETYLTRANSFERASE ECO"/>
    <property type="match status" value="1"/>
</dbReference>
<evidence type="ECO:0000256" key="8">
    <source>
        <dbReference type="ARBA" id="ARBA00023306"/>
    </source>
</evidence>
<feature type="region of interest" description="Disordered" evidence="10">
    <location>
        <begin position="524"/>
        <end position="554"/>
    </location>
</feature>
<dbReference type="InterPro" id="IPR028009">
    <property type="entry name" value="ESCO_Acetyltransf_dom"/>
</dbReference>
<keyword evidence="3 13" id="KW-0808">Transferase</keyword>
<evidence type="ECO:0000256" key="5">
    <source>
        <dbReference type="ARBA" id="ARBA00022771"/>
    </source>
</evidence>
<organism evidence="13 14">
    <name type="scientific">Eumeta variegata</name>
    <name type="common">Bagworm moth</name>
    <name type="synonym">Eumeta japonica</name>
    <dbReference type="NCBI Taxonomy" id="151549"/>
    <lineage>
        <taxon>Eukaryota</taxon>
        <taxon>Metazoa</taxon>
        <taxon>Ecdysozoa</taxon>
        <taxon>Arthropoda</taxon>
        <taxon>Hexapoda</taxon>
        <taxon>Insecta</taxon>
        <taxon>Pterygota</taxon>
        <taxon>Neoptera</taxon>
        <taxon>Endopterygota</taxon>
        <taxon>Lepidoptera</taxon>
        <taxon>Glossata</taxon>
        <taxon>Ditrysia</taxon>
        <taxon>Tineoidea</taxon>
        <taxon>Psychidae</taxon>
        <taxon>Oiketicinae</taxon>
        <taxon>Eumeta</taxon>
    </lineage>
</organism>
<evidence type="ECO:0000256" key="6">
    <source>
        <dbReference type="ARBA" id="ARBA00022833"/>
    </source>
</evidence>
<comment type="caution">
    <text evidence="13">The sequence shown here is derived from an EMBL/GenBank/DDBJ whole genome shotgun (WGS) entry which is preliminary data.</text>
</comment>
<dbReference type="OrthoDB" id="428854at2759"/>
<evidence type="ECO:0000256" key="7">
    <source>
        <dbReference type="ARBA" id="ARBA00023242"/>
    </source>
</evidence>
<comment type="similarity">
    <text evidence="2">Belongs to the acetyltransferase family. ECO subfamily.</text>
</comment>
<keyword evidence="7" id="KW-0539">Nucleus</keyword>
<dbReference type="STRING" id="151549.A0A4C1XIN8"/>
<feature type="compositionally biased region" description="Basic and acidic residues" evidence="10">
    <location>
        <begin position="533"/>
        <end position="546"/>
    </location>
</feature>
<feature type="region of interest" description="Disordered" evidence="10">
    <location>
        <begin position="129"/>
        <end position="159"/>
    </location>
</feature>
<evidence type="ECO:0000313" key="13">
    <source>
        <dbReference type="EMBL" id="GBP62055.1"/>
    </source>
</evidence>
<protein>
    <submittedName>
        <fullName evidence="13">N-acetyltransferase eco</fullName>
    </submittedName>
</protein>
<name>A0A4C1XIN8_EUMVA</name>
<evidence type="ECO:0000259" key="11">
    <source>
        <dbReference type="Pfam" id="PF13878"/>
    </source>
</evidence>
<feature type="domain" description="N-acetyltransferase ESCO acetyl-transferase" evidence="12">
    <location>
        <begin position="814"/>
        <end position="882"/>
    </location>
</feature>
<evidence type="ECO:0000256" key="3">
    <source>
        <dbReference type="ARBA" id="ARBA00022679"/>
    </source>
</evidence>
<dbReference type="Proteomes" id="UP000299102">
    <property type="component" value="Unassembled WGS sequence"/>
</dbReference>
<evidence type="ECO:0000256" key="4">
    <source>
        <dbReference type="ARBA" id="ARBA00022723"/>
    </source>
</evidence>
<feature type="region of interest" description="Disordered" evidence="10">
    <location>
        <begin position="1"/>
        <end position="26"/>
    </location>
</feature>
<keyword evidence="9" id="KW-0012">Acyltransferase</keyword>
<dbReference type="AlphaFoldDB" id="A0A4C1XIN8"/>
<feature type="compositionally biased region" description="Polar residues" evidence="10">
    <location>
        <begin position="129"/>
        <end position="155"/>
    </location>
</feature>
<keyword evidence="5" id="KW-0863">Zinc-finger</keyword>
<dbReference type="GO" id="GO:0005634">
    <property type="term" value="C:nucleus"/>
    <property type="evidence" value="ECO:0007669"/>
    <property type="project" value="UniProtKB-SubCell"/>
</dbReference>
<dbReference type="GO" id="GO:0061733">
    <property type="term" value="F:protein-lysine-acetyltransferase activity"/>
    <property type="evidence" value="ECO:0007669"/>
    <property type="project" value="TreeGrafter"/>
</dbReference>
<evidence type="ECO:0000313" key="14">
    <source>
        <dbReference type="Proteomes" id="UP000299102"/>
    </source>
</evidence>
<dbReference type="SUPFAM" id="SSF55729">
    <property type="entry name" value="Acyl-CoA N-acyltransferases (Nat)"/>
    <property type="match status" value="1"/>
</dbReference>
<evidence type="ECO:0000259" key="12">
    <source>
        <dbReference type="Pfam" id="PF13880"/>
    </source>
</evidence>
<keyword evidence="14" id="KW-1185">Reference proteome</keyword>
<reference evidence="13 14" key="1">
    <citation type="journal article" date="2019" name="Commun. Biol.">
        <title>The bagworm genome reveals a unique fibroin gene that provides high tensile strength.</title>
        <authorList>
            <person name="Kono N."/>
            <person name="Nakamura H."/>
            <person name="Ohtoshi R."/>
            <person name="Tomita M."/>
            <person name="Numata K."/>
            <person name="Arakawa K."/>
        </authorList>
    </citation>
    <scope>NUCLEOTIDE SEQUENCE [LARGE SCALE GENOMIC DNA]</scope>
</reference>
<dbReference type="InterPro" id="IPR028005">
    <property type="entry name" value="AcTrfase_ESCO_Znf_dom"/>
</dbReference>
<feature type="compositionally biased region" description="Basic residues" evidence="10">
    <location>
        <begin position="198"/>
        <end position="209"/>
    </location>
</feature>
<evidence type="ECO:0000256" key="10">
    <source>
        <dbReference type="SAM" id="MobiDB-lite"/>
    </source>
</evidence>
<evidence type="ECO:0000256" key="9">
    <source>
        <dbReference type="ARBA" id="ARBA00023315"/>
    </source>
</evidence>